<name>A0A498HQ31_MALDO</name>
<dbReference type="AlphaFoldDB" id="A0A498HQ31"/>
<evidence type="ECO:0000313" key="2">
    <source>
        <dbReference type="Proteomes" id="UP000290289"/>
    </source>
</evidence>
<comment type="caution">
    <text evidence="1">The sequence shown here is derived from an EMBL/GenBank/DDBJ whole genome shotgun (WGS) entry which is preliminary data.</text>
</comment>
<gene>
    <name evidence="1" type="ORF">DVH24_016388</name>
</gene>
<evidence type="ECO:0000313" key="1">
    <source>
        <dbReference type="EMBL" id="RXH73566.1"/>
    </source>
</evidence>
<accession>A0A498HQ31</accession>
<organism evidence="1 2">
    <name type="scientific">Malus domestica</name>
    <name type="common">Apple</name>
    <name type="synonym">Pyrus malus</name>
    <dbReference type="NCBI Taxonomy" id="3750"/>
    <lineage>
        <taxon>Eukaryota</taxon>
        <taxon>Viridiplantae</taxon>
        <taxon>Streptophyta</taxon>
        <taxon>Embryophyta</taxon>
        <taxon>Tracheophyta</taxon>
        <taxon>Spermatophyta</taxon>
        <taxon>Magnoliopsida</taxon>
        <taxon>eudicotyledons</taxon>
        <taxon>Gunneridae</taxon>
        <taxon>Pentapetalae</taxon>
        <taxon>rosids</taxon>
        <taxon>fabids</taxon>
        <taxon>Rosales</taxon>
        <taxon>Rosaceae</taxon>
        <taxon>Amygdaloideae</taxon>
        <taxon>Maleae</taxon>
        <taxon>Malus</taxon>
    </lineage>
</organism>
<proteinExistence type="predicted"/>
<sequence>MAAEDSGLDGQRAMAPILRTVNSDLENGFSVQISIFGFGWLLNCKFGFGNGFYAKRDGGEHGVGARILREGDMGLGRKILCVQEFSSASKDLEKVWKLRMLKMYLWLMDGLLSSGLWLLKKLKNTHCIHQLTFTNDPDLQNTFFYKLGCVCAGTTFSTFYLHWDDCILKLLRVRFTYGNIPFFSKYLHLVIFNFKI</sequence>
<dbReference type="Proteomes" id="UP000290289">
    <property type="component" value="Chromosome 15"/>
</dbReference>
<keyword evidence="2" id="KW-1185">Reference proteome</keyword>
<protein>
    <submittedName>
        <fullName evidence="1">Uncharacterized protein</fullName>
    </submittedName>
</protein>
<reference evidence="1 2" key="1">
    <citation type="submission" date="2018-10" db="EMBL/GenBank/DDBJ databases">
        <title>A high-quality apple genome assembly.</title>
        <authorList>
            <person name="Hu J."/>
        </authorList>
    </citation>
    <scope>NUCLEOTIDE SEQUENCE [LARGE SCALE GENOMIC DNA]</scope>
    <source>
        <strain evidence="2">cv. HFTH1</strain>
        <tissue evidence="1">Young leaf</tissue>
    </source>
</reference>
<dbReference type="EMBL" id="RDQH01000341">
    <property type="protein sequence ID" value="RXH73566.1"/>
    <property type="molecule type" value="Genomic_DNA"/>
</dbReference>